<keyword evidence="8" id="KW-0044">Antibiotic</keyword>
<keyword evidence="3" id="KW-0964">Secreted</keyword>
<comment type="similarity">
    <text evidence="2">Belongs to the insect defense protein family.</text>
</comment>
<dbReference type="InterPro" id="IPR042307">
    <property type="entry name" value="Reeler_sf"/>
</dbReference>
<evidence type="ECO:0000256" key="1">
    <source>
        <dbReference type="ARBA" id="ARBA00004613"/>
    </source>
</evidence>
<keyword evidence="7" id="KW-0391">Immunity</keyword>
<dbReference type="Pfam" id="PF02014">
    <property type="entry name" value="Reeler"/>
    <property type="match status" value="1"/>
</dbReference>
<dbReference type="CDD" id="cd08544">
    <property type="entry name" value="Reeler"/>
    <property type="match status" value="1"/>
</dbReference>
<evidence type="ECO:0000256" key="4">
    <source>
        <dbReference type="ARBA" id="ARBA00022529"/>
    </source>
</evidence>
<evidence type="ECO:0000256" key="5">
    <source>
        <dbReference type="ARBA" id="ARBA00022588"/>
    </source>
</evidence>
<sequence>MADPSAPRSAPGIVCLKLVKQPCRRKKARITLYGQGKFDFFKGFIVQAFPADVFGDNPRPEGTWMLRGRSSKTMGCHHNADTVTHTNNQFKANLTMLWQAPVENLKDFRIRATIVKDAKTHWEGIMSPIITVEAHKDIPIPQPNPPPNPNPNTVTYITPSPPPTDNKETEKKALLDQLAKEVGADSASELLELLKAKVQEKDAKDQGIPVVTVPPVQKTDEIKKIANNDPVKEQKVEKMLEDTSLLGKVKGLFGGGGSGILGKVSGLLGGGGGINGIMKFLPIMMGMKNLGGLGGMLGGGGGPMGLLGGLLGGGGGGVVSTRIRIWDLDRTILKTFKDKTIHKIRIIINNSKTSNKIKMVFNQIPTCNRITTLLKGKMVASSQTTI</sequence>
<protein>
    <submittedName>
        <fullName evidence="9">Putative defense protein 3</fullName>
    </submittedName>
</protein>
<dbReference type="AlphaFoldDB" id="K1RHS1"/>
<organism evidence="9">
    <name type="scientific">Magallana gigas</name>
    <name type="common">Pacific oyster</name>
    <name type="synonym">Crassostrea gigas</name>
    <dbReference type="NCBI Taxonomy" id="29159"/>
    <lineage>
        <taxon>Eukaryota</taxon>
        <taxon>Metazoa</taxon>
        <taxon>Spiralia</taxon>
        <taxon>Lophotrochozoa</taxon>
        <taxon>Mollusca</taxon>
        <taxon>Bivalvia</taxon>
        <taxon>Autobranchia</taxon>
        <taxon>Pteriomorphia</taxon>
        <taxon>Ostreida</taxon>
        <taxon>Ostreoidea</taxon>
        <taxon>Ostreidae</taxon>
        <taxon>Magallana</taxon>
    </lineage>
</organism>
<dbReference type="PANTHER" id="PTHR45828:SF9">
    <property type="entry name" value="CELL WALL INTEGRITY AND STRESS RESPONSE COMPONENT 4-LIKE-RELATED"/>
    <property type="match status" value="1"/>
</dbReference>
<dbReference type="EMBL" id="JH817877">
    <property type="protein sequence ID" value="EKC33756.1"/>
    <property type="molecule type" value="Genomic_DNA"/>
</dbReference>
<keyword evidence="5" id="KW-0399">Innate immunity</keyword>
<dbReference type="HOGENOM" id="CLU_716211_0_0_1"/>
<dbReference type="PANTHER" id="PTHR45828">
    <property type="entry name" value="CYTOCHROME B561/FERRIC REDUCTASE TRANSMEMBRANE"/>
    <property type="match status" value="1"/>
</dbReference>
<dbReference type="GO" id="GO:0045087">
    <property type="term" value="P:innate immune response"/>
    <property type="evidence" value="ECO:0007669"/>
    <property type="project" value="UniProtKB-KW"/>
</dbReference>
<dbReference type="GO" id="GO:0016020">
    <property type="term" value="C:membrane"/>
    <property type="evidence" value="ECO:0007669"/>
    <property type="project" value="TreeGrafter"/>
</dbReference>
<keyword evidence="6" id="KW-0732">Signal</keyword>
<dbReference type="InterPro" id="IPR002861">
    <property type="entry name" value="Reeler_dom"/>
</dbReference>
<dbReference type="GO" id="GO:0042742">
    <property type="term" value="P:defense response to bacterium"/>
    <property type="evidence" value="ECO:0007669"/>
    <property type="project" value="UniProtKB-KW"/>
</dbReference>
<evidence type="ECO:0000313" key="9">
    <source>
        <dbReference type="EMBL" id="EKC33756.1"/>
    </source>
</evidence>
<dbReference type="InParanoid" id="K1RHS1"/>
<comment type="subcellular location">
    <subcellularLocation>
        <location evidence="1">Secreted</location>
    </subcellularLocation>
</comment>
<gene>
    <name evidence="9" type="ORF">CGI_10023290</name>
</gene>
<dbReference type="PROSITE" id="PS51019">
    <property type="entry name" value="REELIN"/>
    <property type="match status" value="1"/>
</dbReference>
<evidence type="ECO:0000256" key="7">
    <source>
        <dbReference type="ARBA" id="ARBA00022859"/>
    </source>
</evidence>
<evidence type="ECO:0000256" key="3">
    <source>
        <dbReference type="ARBA" id="ARBA00022525"/>
    </source>
</evidence>
<dbReference type="Gene3D" id="2.60.40.4060">
    <property type="entry name" value="Reeler domain"/>
    <property type="match status" value="1"/>
</dbReference>
<dbReference type="InterPro" id="IPR051237">
    <property type="entry name" value="Ferric-chelate_Red/DefProt"/>
</dbReference>
<dbReference type="GO" id="GO:0005576">
    <property type="term" value="C:extracellular region"/>
    <property type="evidence" value="ECO:0007669"/>
    <property type="project" value="UniProtKB-SubCell"/>
</dbReference>
<accession>K1RHS1</accession>
<proteinExistence type="inferred from homology"/>
<evidence type="ECO:0000256" key="2">
    <source>
        <dbReference type="ARBA" id="ARBA00008501"/>
    </source>
</evidence>
<evidence type="ECO:0000256" key="6">
    <source>
        <dbReference type="ARBA" id="ARBA00022729"/>
    </source>
</evidence>
<reference evidence="9" key="1">
    <citation type="journal article" date="2012" name="Nature">
        <title>The oyster genome reveals stress adaptation and complexity of shell formation.</title>
        <authorList>
            <person name="Zhang G."/>
            <person name="Fang X."/>
            <person name="Guo X."/>
            <person name="Li L."/>
            <person name="Luo R."/>
            <person name="Xu F."/>
            <person name="Yang P."/>
            <person name="Zhang L."/>
            <person name="Wang X."/>
            <person name="Qi H."/>
            <person name="Xiong Z."/>
            <person name="Que H."/>
            <person name="Xie Y."/>
            <person name="Holland P.W."/>
            <person name="Paps J."/>
            <person name="Zhu Y."/>
            <person name="Wu F."/>
            <person name="Chen Y."/>
            <person name="Wang J."/>
            <person name="Peng C."/>
            <person name="Meng J."/>
            <person name="Yang L."/>
            <person name="Liu J."/>
            <person name="Wen B."/>
            <person name="Zhang N."/>
            <person name="Huang Z."/>
            <person name="Zhu Q."/>
            <person name="Feng Y."/>
            <person name="Mount A."/>
            <person name="Hedgecock D."/>
            <person name="Xu Z."/>
            <person name="Liu Y."/>
            <person name="Domazet-Loso T."/>
            <person name="Du Y."/>
            <person name="Sun X."/>
            <person name="Zhang S."/>
            <person name="Liu B."/>
            <person name="Cheng P."/>
            <person name="Jiang X."/>
            <person name="Li J."/>
            <person name="Fan D."/>
            <person name="Wang W."/>
            <person name="Fu W."/>
            <person name="Wang T."/>
            <person name="Wang B."/>
            <person name="Zhang J."/>
            <person name="Peng Z."/>
            <person name="Li Y."/>
            <person name="Li N."/>
            <person name="Wang J."/>
            <person name="Chen M."/>
            <person name="He Y."/>
            <person name="Tan F."/>
            <person name="Song X."/>
            <person name="Zheng Q."/>
            <person name="Huang R."/>
            <person name="Yang H."/>
            <person name="Du X."/>
            <person name="Chen L."/>
            <person name="Yang M."/>
            <person name="Gaffney P.M."/>
            <person name="Wang S."/>
            <person name="Luo L."/>
            <person name="She Z."/>
            <person name="Ming Y."/>
            <person name="Huang W."/>
            <person name="Zhang S."/>
            <person name="Huang B."/>
            <person name="Zhang Y."/>
            <person name="Qu T."/>
            <person name="Ni P."/>
            <person name="Miao G."/>
            <person name="Wang J."/>
            <person name="Wang Q."/>
            <person name="Steinberg C.E."/>
            <person name="Wang H."/>
            <person name="Li N."/>
            <person name="Qian L."/>
            <person name="Zhang G."/>
            <person name="Li Y."/>
            <person name="Yang H."/>
            <person name="Liu X."/>
            <person name="Wang J."/>
            <person name="Yin Y."/>
            <person name="Wang J."/>
        </authorList>
    </citation>
    <scope>NUCLEOTIDE SEQUENCE [LARGE SCALE GENOMIC DNA]</scope>
    <source>
        <strain evidence="9">05x7-T-G4-1.051#20</strain>
    </source>
</reference>
<evidence type="ECO:0000256" key="8">
    <source>
        <dbReference type="ARBA" id="ARBA00023022"/>
    </source>
</evidence>
<keyword evidence="4" id="KW-0929">Antimicrobial</keyword>
<name>K1RHS1_MAGGI</name>